<feature type="signal peptide" evidence="9">
    <location>
        <begin position="1"/>
        <end position="22"/>
    </location>
</feature>
<keyword evidence="4 7" id="KW-0133">Cell shape</keyword>
<keyword evidence="6 7" id="KW-0961">Cell wall biogenesis/degradation</keyword>
<dbReference type="GO" id="GO:0018104">
    <property type="term" value="P:peptidoglycan-protein cross-linking"/>
    <property type="evidence" value="ECO:0007669"/>
    <property type="project" value="TreeGrafter"/>
</dbReference>
<gene>
    <name evidence="11" type="ORF">SUH3_02435</name>
</gene>
<evidence type="ECO:0000256" key="7">
    <source>
        <dbReference type="PROSITE-ProRule" id="PRU01373"/>
    </source>
</evidence>
<dbReference type="InterPro" id="IPR038063">
    <property type="entry name" value="Transpep_catalytic_dom"/>
</dbReference>
<dbReference type="GO" id="GO:0016740">
    <property type="term" value="F:transferase activity"/>
    <property type="evidence" value="ECO:0007669"/>
    <property type="project" value="UniProtKB-KW"/>
</dbReference>
<dbReference type="GO" id="GO:0005576">
    <property type="term" value="C:extracellular region"/>
    <property type="evidence" value="ECO:0007669"/>
    <property type="project" value="TreeGrafter"/>
</dbReference>
<dbReference type="PANTHER" id="PTHR30582">
    <property type="entry name" value="L,D-TRANSPEPTIDASE"/>
    <property type="match status" value="1"/>
</dbReference>
<reference evidence="11 12" key="1">
    <citation type="submission" date="2014-01" db="EMBL/GenBank/DDBJ databases">
        <title>Sulfitobacter sp. H3 (MCCC 1A00686) Genome Sequencing.</title>
        <authorList>
            <person name="Lai Q."/>
            <person name="Hong Z."/>
        </authorList>
    </citation>
    <scope>NUCLEOTIDE SEQUENCE [LARGE SCALE GENOMIC DNA]</scope>
    <source>
        <strain evidence="11 12">H3</strain>
    </source>
</reference>
<feature type="active site" description="Proton donor/acceptor" evidence="7">
    <location>
        <position position="418"/>
    </location>
</feature>
<dbReference type="Proteomes" id="UP000027746">
    <property type="component" value="Unassembled WGS sequence"/>
</dbReference>
<dbReference type="PROSITE" id="PS52029">
    <property type="entry name" value="LD_TPASE"/>
    <property type="match status" value="1"/>
</dbReference>
<name>A0A073J5F8_9RHOB</name>
<dbReference type="SUPFAM" id="SSF47090">
    <property type="entry name" value="PGBD-like"/>
    <property type="match status" value="1"/>
</dbReference>
<dbReference type="CDD" id="cd16913">
    <property type="entry name" value="YkuD_like"/>
    <property type="match status" value="1"/>
</dbReference>
<sequence>MSYTSHIARITLLTLIASPLVAQTPTTTQLDPAPIVPPVTQQPIAPQQAPAAPQSDAPAAGDPIIPMAESALDDVQVEPGVQGNPSDTRIPSVSELSKALQDKENGETQGDVGLGTDNVITINPDTVEPNPGPPQDTGQATGQGVGGITPAAQPPIPSQPVTPATVNAASYSGVGGLPEGRSPVTVKLQVLLDRAGVSVSIIDGVKGGMTESALKAYEARMGLPVDGLLDAEVWDMLGGNDIDVYMKQYTITEADTQGLSAPLPRDYGELAKLDRMGYTSVSEKLAERFHMSESFLKLVNPGAGFYAGETIVVVEPGANAVGKVVKIIIDKSDRRLRAWDATGTEIANYPVAIGSAGTPSPSGHMTVEAVALEPTYHYNPSVNFKQGDNDKPLTLPPGPNGPVGLVWIDLSKPTYGIHGTPEPASLFTAHSHGCVRMANWDAQELASLVSEGVIVDFRE</sequence>
<dbReference type="InterPro" id="IPR036365">
    <property type="entry name" value="PGBD-like_sf"/>
</dbReference>
<dbReference type="Gene3D" id="2.40.440.10">
    <property type="entry name" value="L,D-transpeptidase catalytic domain-like"/>
    <property type="match status" value="1"/>
</dbReference>
<dbReference type="GO" id="GO:0071555">
    <property type="term" value="P:cell wall organization"/>
    <property type="evidence" value="ECO:0007669"/>
    <property type="project" value="UniProtKB-UniRule"/>
</dbReference>
<organism evidence="11 12">
    <name type="scientific">Pseudosulfitobacter pseudonitzschiae</name>
    <dbReference type="NCBI Taxonomy" id="1402135"/>
    <lineage>
        <taxon>Bacteria</taxon>
        <taxon>Pseudomonadati</taxon>
        <taxon>Pseudomonadota</taxon>
        <taxon>Alphaproteobacteria</taxon>
        <taxon>Rhodobacterales</taxon>
        <taxon>Roseobacteraceae</taxon>
        <taxon>Pseudosulfitobacter</taxon>
    </lineage>
</organism>
<feature type="compositionally biased region" description="Polar residues" evidence="8">
    <location>
        <begin position="83"/>
        <end position="95"/>
    </location>
</feature>
<evidence type="ECO:0000256" key="2">
    <source>
        <dbReference type="ARBA" id="ARBA00005992"/>
    </source>
</evidence>
<comment type="caution">
    <text evidence="11">The sequence shown here is derived from an EMBL/GenBank/DDBJ whole genome shotgun (WGS) entry which is preliminary data.</text>
</comment>
<comment type="similarity">
    <text evidence="2">Belongs to the YkuD family.</text>
</comment>
<feature type="compositionally biased region" description="Low complexity" evidence="8">
    <location>
        <begin position="38"/>
        <end position="63"/>
    </location>
</feature>
<evidence type="ECO:0000256" key="1">
    <source>
        <dbReference type="ARBA" id="ARBA00004752"/>
    </source>
</evidence>
<dbReference type="EMBL" id="JAMD01000001">
    <property type="protein sequence ID" value="KEJ97863.1"/>
    <property type="molecule type" value="Genomic_DNA"/>
</dbReference>
<feature type="region of interest" description="Disordered" evidence="8">
    <location>
        <begin position="29"/>
        <end position="64"/>
    </location>
</feature>
<dbReference type="InterPro" id="IPR002477">
    <property type="entry name" value="Peptidoglycan-bd-like"/>
</dbReference>
<dbReference type="InterPro" id="IPR036366">
    <property type="entry name" value="PGBDSf"/>
</dbReference>
<dbReference type="InterPro" id="IPR050979">
    <property type="entry name" value="LD-transpeptidase"/>
</dbReference>
<evidence type="ECO:0000313" key="11">
    <source>
        <dbReference type="EMBL" id="KEJ97863.1"/>
    </source>
</evidence>
<dbReference type="Pfam" id="PF03734">
    <property type="entry name" value="YkuD"/>
    <property type="match status" value="1"/>
</dbReference>
<feature type="region of interest" description="Disordered" evidence="8">
    <location>
        <begin position="77"/>
        <end position="163"/>
    </location>
</feature>
<evidence type="ECO:0000259" key="10">
    <source>
        <dbReference type="PROSITE" id="PS52029"/>
    </source>
</evidence>
<evidence type="ECO:0000256" key="5">
    <source>
        <dbReference type="ARBA" id="ARBA00022984"/>
    </source>
</evidence>
<dbReference type="PANTHER" id="PTHR30582:SF30">
    <property type="entry name" value="BLR4375 PROTEIN"/>
    <property type="match status" value="1"/>
</dbReference>
<accession>A0A073J5F8</accession>
<dbReference type="InterPro" id="IPR005490">
    <property type="entry name" value="LD_TPept_cat_dom"/>
</dbReference>
<keyword evidence="3" id="KW-0808">Transferase</keyword>
<feature type="active site" description="Nucleophile" evidence="7">
    <location>
        <position position="434"/>
    </location>
</feature>
<evidence type="ECO:0000256" key="6">
    <source>
        <dbReference type="ARBA" id="ARBA00023316"/>
    </source>
</evidence>
<evidence type="ECO:0000256" key="8">
    <source>
        <dbReference type="SAM" id="MobiDB-lite"/>
    </source>
</evidence>
<dbReference type="GeneID" id="68870410"/>
<proteinExistence type="inferred from homology"/>
<dbReference type="UniPathway" id="UPA00219"/>
<keyword evidence="12" id="KW-1185">Reference proteome</keyword>
<feature type="domain" description="L,D-TPase catalytic" evidence="10">
    <location>
        <begin position="325"/>
        <end position="458"/>
    </location>
</feature>
<protein>
    <recommendedName>
        <fullName evidence="10">L,D-TPase catalytic domain-containing protein</fullName>
    </recommendedName>
</protein>
<dbReference type="GO" id="GO:0071972">
    <property type="term" value="F:peptidoglycan L,D-transpeptidase activity"/>
    <property type="evidence" value="ECO:0007669"/>
    <property type="project" value="TreeGrafter"/>
</dbReference>
<evidence type="ECO:0000256" key="4">
    <source>
        <dbReference type="ARBA" id="ARBA00022960"/>
    </source>
</evidence>
<evidence type="ECO:0000256" key="9">
    <source>
        <dbReference type="SAM" id="SignalP"/>
    </source>
</evidence>
<dbReference type="RefSeq" id="WP_224769736.1">
    <property type="nucleotide sequence ID" value="NZ_CP054599.1"/>
</dbReference>
<dbReference type="SUPFAM" id="SSF141523">
    <property type="entry name" value="L,D-transpeptidase catalytic domain-like"/>
    <property type="match status" value="1"/>
</dbReference>
<keyword evidence="9" id="KW-0732">Signal</keyword>
<evidence type="ECO:0000313" key="12">
    <source>
        <dbReference type="Proteomes" id="UP000027746"/>
    </source>
</evidence>
<keyword evidence="5 7" id="KW-0573">Peptidoglycan synthesis</keyword>
<evidence type="ECO:0000256" key="3">
    <source>
        <dbReference type="ARBA" id="ARBA00022679"/>
    </source>
</evidence>
<feature type="chain" id="PRO_5001690268" description="L,D-TPase catalytic domain-containing protein" evidence="9">
    <location>
        <begin position="23"/>
        <end position="459"/>
    </location>
</feature>
<dbReference type="GO" id="GO:0008360">
    <property type="term" value="P:regulation of cell shape"/>
    <property type="evidence" value="ECO:0007669"/>
    <property type="project" value="UniProtKB-UniRule"/>
</dbReference>
<dbReference type="Pfam" id="PF01471">
    <property type="entry name" value="PG_binding_1"/>
    <property type="match status" value="1"/>
</dbReference>
<comment type="pathway">
    <text evidence="1 7">Cell wall biogenesis; peptidoglycan biosynthesis.</text>
</comment>
<dbReference type="AlphaFoldDB" id="A0A073J5F8"/>
<dbReference type="Gene3D" id="1.10.101.10">
    <property type="entry name" value="PGBD-like superfamily/PGBD"/>
    <property type="match status" value="1"/>
</dbReference>